<feature type="transmembrane region" description="Helical" evidence="7">
    <location>
        <begin position="129"/>
        <end position="146"/>
    </location>
</feature>
<dbReference type="RefSeq" id="WP_034362199.1">
    <property type="nucleotide sequence ID" value="NZ_CAJUDB010000009.1"/>
</dbReference>
<dbReference type="Proteomes" id="UP000029707">
    <property type="component" value="Unassembled WGS sequence"/>
</dbReference>
<name>A0A4U8TJZ3_9HELI</name>
<feature type="transmembrane region" description="Helical" evidence="7">
    <location>
        <begin position="29"/>
        <end position="46"/>
    </location>
</feature>
<keyword evidence="4 7" id="KW-1133">Transmembrane helix</keyword>
<evidence type="ECO:0000313" key="9">
    <source>
        <dbReference type="EMBL" id="TLE00711.1"/>
    </source>
</evidence>
<gene>
    <name evidence="9" type="ORF">LS65_007325</name>
</gene>
<feature type="transmembrane region" description="Helical" evidence="7">
    <location>
        <begin position="206"/>
        <end position="225"/>
    </location>
</feature>
<keyword evidence="10" id="KW-1185">Reference proteome</keyword>
<comment type="caution">
    <text evidence="9">The sequence shown here is derived from an EMBL/GenBank/DDBJ whole genome shotgun (WGS) entry which is preliminary data.</text>
</comment>
<feature type="domain" description="NADH:quinone oxidoreductase/Mrp antiporter transmembrane" evidence="8">
    <location>
        <begin position="124"/>
        <end position="411"/>
    </location>
</feature>
<feature type="transmembrane region" description="Helical" evidence="7">
    <location>
        <begin position="237"/>
        <end position="260"/>
    </location>
</feature>
<feature type="transmembrane region" description="Helical" evidence="7">
    <location>
        <begin position="272"/>
        <end position="291"/>
    </location>
</feature>
<feature type="transmembrane region" description="Helical" evidence="7">
    <location>
        <begin position="79"/>
        <end position="98"/>
    </location>
</feature>
<feature type="transmembrane region" description="Helical" evidence="7">
    <location>
        <begin position="404"/>
        <end position="424"/>
    </location>
</feature>
<dbReference type="GO" id="GO:0008137">
    <property type="term" value="F:NADH dehydrogenase (ubiquinone) activity"/>
    <property type="evidence" value="ECO:0007669"/>
    <property type="project" value="InterPro"/>
</dbReference>
<dbReference type="GO" id="GO:0012505">
    <property type="term" value="C:endomembrane system"/>
    <property type="evidence" value="ECO:0007669"/>
    <property type="project" value="UniProtKB-SubCell"/>
</dbReference>
<evidence type="ECO:0000313" key="10">
    <source>
        <dbReference type="Proteomes" id="UP000029707"/>
    </source>
</evidence>
<dbReference type="GO" id="GO:0042773">
    <property type="term" value="P:ATP synthesis coupled electron transport"/>
    <property type="evidence" value="ECO:0007669"/>
    <property type="project" value="InterPro"/>
</dbReference>
<evidence type="ECO:0000256" key="3">
    <source>
        <dbReference type="ARBA" id="ARBA00022692"/>
    </source>
</evidence>
<keyword evidence="5 7" id="KW-0472">Membrane</keyword>
<feature type="transmembrane region" description="Helical" evidence="7">
    <location>
        <begin position="6"/>
        <end position="22"/>
    </location>
</feature>
<evidence type="ECO:0000256" key="7">
    <source>
        <dbReference type="SAM" id="Phobius"/>
    </source>
</evidence>
<dbReference type="GO" id="GO:0003954">
    <property type="term" value="F:NADH dehydrogenase activity"/>
    <property type="evidence" value="ECO:0007669"/>
    <property type="project" value="TreeGrafter"/>
</dbReference>
<keyword evidence="3 6" id="KW-0812">Transmembrane</keyword>
<dbReference type="GO" id="GO:0015990">
    <property type="term" value="P:electron transport coupled proton transport"/>
    <property type="evidence" value="ECO:0007669"/>
    <property type="project" value="TreeGrafter"/>
</dbReference>
<dbReference type="InterPro" id="IPR010227">
    <property type="entry name" value="NADH_Q_OxRdtase_chainM/4"/>
</dbReference>
<accession>A0A4U8TJZ3</accession>
<dbReference type="GO" id="GO:0048039">
    <property type="term" value="F:ubiquinone binding"/>
    <property type="evidence" value="ECO:0007669"/>
    <property type="project" value="TreeGrafter"/>
</dbReference>
<dbReference type="PRINTS" id="PR01437">
    <property type="entry name" value="NUOXDRDTASE4"/>
</dbReference>
<dbReference type="NCBIfam" id="TIGR01972">
    <property type="entry name" value="NDH_I_M"/>
    <property type="match status" value="1"/>
</dbReference>
<proteinExistence type="inferred from homology"/>
<dbReference type="OrthoDB" id="9805769at2"/>
<evidence type="ECO:0000256" key="4">
    <source>
        <dbReference type="ARBA" id="ARBA00022989"/>
    </source>
</evidence>
<evidence type="ECO:0000256" key="5">
    <source>
        <dbReference type="ARBA" id="ARBA00023136"/>
    </source>
</evidence>
<dbReference type="Pfam" id="PF00361">
    <property type="entry name" value="Proton_antipo_M"/>
    <property type="match status" value="1"/>
</dbReference>
<dbReference type="GO" id="GO:0016020">
    <property type="term" value="C:membrane"/>
    <property type="evidence" value="ECO:0007669"/>
    <property type="project" value="UniProtKB-SubCell"/>
</dbReference>
<sequence length="523" mass="58463">MNYLLNIVIFFPAFAAVILYILKGEKGRIFAIIVSALELLFVLLLWNEFNVNYGGIQFLNHIEIVHSYGISYSVGIDGISLFLIALNAFVVFLALCLFKYIKTSVAIAILFLESITMGVFCVLDVILFYIFWEISILPILYILGIWGGEKRIYASIKYFIYAFSGSIIMLVGILYFAYQYKLTMGAWNFNLLDWYQLSLDASIQKWLFIAFFLGMAVKIPLFPFHSWQPYVYTQAPIIGSALLSGVVSKMGTYALLRFVLPLFPDTSNSMSFIISIICVLMIVYGAMLSLVQKDIKTLLAYGSISHMGIIVLGIFSLNTEGISGATFFMVSHGLVIAALFFLIGCIYERIQTQQISKIQGLAHSMPNLSATFGIVMMCSLGLPLTMGFVGEVLCLYGFFQVNPIMTFLAGSSFFVGAIYMLIVFKKTFLGTTSPQYSTLKDFSLREKIVFAPIIAIIIAFGVYPKPLLNPINTSAQTLTQMIELKKPSNVTDRMIEGQNPYSYEHIPNDFDDEGVLIIPNIGD</sequence>
<dbReference type="AlphaFoldDB" id="A0A4U8TJZ3"/>
<comment type="similarity">
    <text evidence="2">Belongs to the complex I subunit 4 family.</text>
</comment>
<dbReference type="PANTHER" id="PTHR43507">
    <property type="entry name" value="NADH-UBIQUINONE OXIDOREDUCTASE CHAIN 4"/>
    <property type="match status" value="1"/>
</dbReference>
<evidence type="ECO:0000259" key="8">
    <source>
        <dbReference type="Pfam" id="PF00361"/>
    </source>
</evidence>
<protein>
    <submittedName>
        <fullName evidence="9">NADH-quinone oxidoreductase subunit M</fullName>
        <ecNumber evidence="9">1.6.5.11</ecNumber>
    </submittedName>
</protein>
<feature type="transmembrane region" description="Helical" evidence="7">
    <location>
        <begin position="105"/>
        <end position="123"/>
    </location>
</feature>
<dbReference type="NCBIfam" id="NF004505">
    <property type="entry name" value="PRK05846.2-5"/>
    <property type="match status" value="1"/>
</dbReference>
<feature type="transmembrane region" description="Helical" evidence="7">
    <location>
        <begin position="158"/>
        <end position="178"/>
    </location>
</feature>
<dbReference type="EMBL" id="JRMQ02000010">
    <property type="protein sequence ID" value="TLE00711.1"/>
    <property type="molecule type" value="Genomic_DNA"/>
</dbReference>
<keyword evidence="9" id="KW-0560">Oxidoreductase</keyword>
<reference evidence="9 10" key="1">
    <citation type="journal article" date="2014" name="Genome Announc.">
        <title>Draft genome sequences of eight enterohepatic helicobacter species isolated from both laboratory and wild rodents.</title>
        <authorList>
            <person name="Sheh A."/>
            <person name="Shen Z."/>
            <person name="Fox J.G."/>
        </authorList>
    </citation>
    <scope>NUCLEOTIDE SEQUENCE [LARGE SCALE GENOMIC DNA]</scope>
    <source>
        <strain evidence="9 10">MIT 01-6451</strain>
    </source>
</reference>
<dbReference type="STRING" id="425400.LS65_05410"/>
<comment type="subcellular location">
    <subcellularLocation>
        <location evidence="1">Endomembrane system</location>
        <topology evidence="1">Multi-pass membrane protein</topology>
    </subcellularLocation>
    <subcellularLocation>
        <location evidence="6">Membrane</location>
        <topology evidence="6">Multi-pass membrane protein</topology>
    </subcellularLocation>
</comment>
<dbReference type="InterPro" id="IPR003918">
    <property type="entry name" value="NADH_UbQ_OxRdtase"/>
</dbReference>
<organism evidence="9 10">
    <name type="scientific">Helicobacter japonicus</name>
    <dbReference type="NCBI Taxonomy" id="425400"/>
    <lineage>
        <taxon>Bacteria</taxon>
        <taxon>Pseudomonadati</taxon>
        <taxon>Campylobacterota</taxon>
        <taxon>Epsilonproteobacteria</taxon>
        <taxon>Campylobacterales</taxon>
        <taxon>Helicobacteraceae</taxon>
        <taxon>Helicobacter</taxon>
    </lineage>
</organism>
<dbReference type="InterPro" id="IPR001750">
    <property type="entry name" value="ND/Mrp_TM"/>
</dbReference>
<dbReference type="PANTHER" id="PTHR43507:SF1">
    <property type="entry name" value="NADH-UBIQUINONE OXIDOREDUCTASE CHAIN 4"/>
    <property type="match status" value="1"/>
</dbReference>
<feature type="transmembrane region" description="Helical" evidence="7">
    <location>
        <begin position="298"/>
        <end position="318"/>
    </location>
</feature>
<evidence type="ECO:0000256" key="2">
    <source>
        <dbReference type="ARBA" id="ARBA00009025"/>
    </source>
</evidence>
<feature type="transmembrane region" description="Helical" evidence="7">
    <location>
        <begin position="444"/>
        <end position="463"/>
    </location>
</feature>
<dbReference type="EC" id="1.6.5.11" evidence="9"/>
<feature type="transmembrane region" description="Helical" evidence="7">
    <location>
        <begin position="368"/>
        <end position="398"/>
    </location>
</feature>
<feature type="transmembrane region" description="Helical" evidence="7">
    <location>
        <begin position="324"/>
        <end position="347"/>
    </location>
</feature>
<evidence type="ECO:0000256" key="1">
    <source>
        <dbReference type="ARBA" id="ARBA00004127"/>
    </source>
</evidence>
<evidence type="ECO:0000256" key="6">
    <source>
        <dbReference type="RuleBase" id="RU000320"/>
    </source>
</evidence>